<dbReference type="OrthoDB" id="2647594at2759"/>
<reference evidence="1" key="1">
    <citation type="submission" date="2019-10" db="EMBL/GenBank/DDBJ databases">
        <title>Conservation and host-specific expression of non-tandemly repeated heterogenous ribosome RNA gene in arbuscular mycorrhizal fungi.</title>
        <authorList>
            <person name="Maeda T."/>
            <person name="Kobayashi Y."/>
            <person name="Nakagawa T."/>
            <person name="Ezawa T."/>
            <person name="Yamaguchi K."/>
            <person name="Bino T."/>
            <person name="Nishimoto Y."/>
            <person name="Shigenobu S."/>
            <person name="Kawaguchi M."/>
        </authorList>
    </citation>
    <scope>NUCLEOTIDE SEQUENCE</scope>
    <source>
        <strain evidence="1">HR1</strain>
    </source>
</reference>
<organism evidence="1 2">
    <name type="scientific">Rhizophagus clarus</name>
    <dbReference type="NCBI Taxonomy" id="94130"/>
    <lineage>
        <taxon>Eukaryota</taxon>
        <taxon>Fungi</taxon>
        <taxon>Fungi incertae sedis</taxon>
        <taxon>Mucoromycota</taxon>
        <taxon>Glomeromycotina</taxon>
        <taxon>Glomeromycetes</taxon>
        <taxon>Glomerales</taxon>
        <taxon>Glomeraceae</taxon>
        <taxon>Rhizophagus</taxon>
    </lineage>
</organism>
<evidence type="ECO:0000313" key="2">
    <source>
        <dbReference type="Proteomes" id="UP000615446"/>
    </source>
</evidence>
<gene>
    <name evidence="1" type="ORF">RCL2_000343700</name>
</gene>
<dbReference type="EMBL" id="BLAL01000018">
    <property type="protein sequence ID" value="GES76035.1"/>
    <property type="molecule type" value="Genomic_DNA"/>
</dbReference>
<proteinExistence type="predicted"/>
<accession>A0A8H3KY93</accession>
<dbReference type="Proteomes" id="UP000615446">
    <property type="component" value="Unassembled WGS sequence"/>
</dbReference>
<evidence type="ECO:0000313" key="1">
    <source>
        <dbReference type="EMBL" id="GES76035.1"/>
    </source>
</evidence>
<dbReference type="AlphaFoldDB" id="A0A8H3KY93"/>
<protein>
    <submittedName>
        <fullName evidence="1">Uncharacterized protein</fullName>
    </submittedName>
</protein>
<comment type="caution">
    <text evidence="1">The sequence shown here is derived from an EMBL/GenBank/DDBJ whole genome shotgun (WGS) entry which is preliminary data.</text>
</comment>
<sequence>MKSHLVESPLHNEHQTLFDVIIIDGVIDERITNTEIFKIGESLVGEAKHILKSLGKHNFCYGNSSAWGSNELHDTNTIFNAYVASCRNGDGEKHWKVFISNNELPFHGNILIGASDFLHIESLKNPIKKINK</sequence>
<name>A0A8H3KY93_9GLOM</name>